<proteinExistence type="predicted"/>
<feature type="signal peptide" evidence="1">
    <location>
        <begin position="1"/>
        <end position="31"/>
    </location>
</feature>
<accession>A0A2I1IMB1</accession>
<feature type="chain" id="PRO_5014836609" evidence="1">
    <location>
        <begin position="32"/>
        <end position="170"/>
    </location>
</feature>
<evidence type="ECO:0000313" key="3">
    <source>
        <dbReference type="Proteomes" id="UP000235122"/>
    </source>
</evidence>
<dbReference type="Proteomes" id="UP000235122">
    <property type="component" value="Unassembled WGS sequence"/>
</dbReference>
<name>A0A2I1IMB1_9ACTO</name>
<dbReference type="GeneID" id="35866866"/>
<dbReference type="EMBL" id="PKKO01000003">
    <property type="protein sequence ID" value="PKY72222.1"/>
    <property type="molecule type" value="Genomic_DNA"/>
</dbReference>
<dbReference type="RefSeq" id="WP_024331901.1">
    <property type="nucleotide sequence ID" value="NZ_JASOXK010000005.1"/>
</dbReference>
<protein>
    <submittedName>
        <fullName evidence="2">Uncharacterized protein</fullName>
    </submittedName>
</protein>
<reference evidence="2 3" key="1">
    <citation type="submission" date="2017-12" db="EMBL/GenBank/DDBJ databases">
        <title>Phylogenetic diversity of female urinary microbiome.</title>
        <authorList>
            <person name="Thomas-White K."/>
            <person name="Wolfe A.J."/>
        </authorList>
    </citation>
    <scope>NUCLEOTIDE SEQUENCE [LARGE SCALE GENOMIC DNA]</scope>
    <source>
        <strain evidence="2 3">UMB0402</strain>
    </source>
</reference>
<evidence type="ECO:0000313" key="2">
    <source>
        <dbReference type="EMBL" id="PKY72222.1"/>
    </source>
</evidence>
<keyword evidence="1" id="KW-0732">Signal</keyword>
<comment type="caution">
    <text evidence="2">The sequence shown here is derived from an EMBL/GenBank/DDBJ whole genome shotgun (WGS) entry which is preliminary data.</text>
</comment>
<keyword evidence="3" id="KW-1185">Reference proteome</keyword>
<dbReference type="AlphaFoldDB" id="A0A2I1IMB1"/>
<evidence type="ECO:0000256" key="1">
    <source>
        <dbReference type="SAM" id="SignalP"/>
    </source>
</evidence>
<gene>
    <name evidence="2" type="ORF">CYJ19_05040</name>
</gene>
<organism evidence="2 3">
    <name type="scientific">Winkia neuii</name>
    <dbReference type="NCBI Taxonomy" id="33007"/>
    <lineage>
        <taxon>Bacteria</taxon>
        <taxon>Bacillati</taxon>
        <taxon>Actinomycetota</taxon>
        <taxon>Actinomycetes</taxon>
        <taxon>Actinomycetales</taxon>
        <taxon>Actinomycetaceae</taxon>
        <taxon>Winkia</taxon>
    </lineage>
</organism>
<sequence>MKNIEKRIFSALSSAIIVALLTISVTGTAEACTYPAFNYQPSTIGQGEAKPDKLTEQEYAELILAFENSEWGKKAQSYGQDRSAGTAVIKKALKWALHHERDIVKGVERWVGKEPARRVEKVIYDISPTLRRLLRYEDLVWQTVQDQLSPVIGTDLAYWVTKVIEWVAPA</sequence>